<keyword evidence="2" id="KW-0255">Endonuclease</keyword>
<organism evidence="2 3">
    <name type="scientific">Sulfuricurvum kujiense (strain ATCC BAA-921 / DSM 16994 / JCM 11577 / YK-1)</name>
    <dbReference type="NCBI Taxonomy" id="709032"/>
    <lineage>
        <taxon>Bacteria</taxon>
        <taxon>Pseudomonadati</taxon>
        <taxon>Campylobacterota</taxon>
        <taxon>Epsilonproteobacteria</taxon>
        <taxon>Campylobacterales</taxon>
        <taxon>Sulfurimonadaceae</taxon>
        <taxon>Sulfuricurvum</taxon>
    </lineage>
</organism>
<keyword evidence="2" id="KW-0378">Hydrolase</keyword>
<dbReference type="AlphaFoldDB" id="E4TYD8"/>
<accession>E4TYD8</accession>
<feature type="domain" description="HNH nuclease" evidence="1">
    <location>
        <begin position="101"/>
        <end position="156"/>
    </location>
</feature>
<keyword evidence="3" id="KW-1185">Reference proteome</keyword>
<name>E4TYD8_SULKY</name>
<dbReference type="CDD" id="cd00085">
    <property type="entry name" value="HNHc"/>
    <property type="match status" value="1"/>
</dbReference>
<dbReference type="HOGENOM" id="CLU_1250093_0_0_7"/>
<reference evidence="2 3" key="1">
    <citation type="journal article" date="2012" name="Stand. Genomic Sci.">
        <title>Complete genome sequence of the sulfur compounds oxidizing chemolithoautotroph Sulfuricurvum kujiense type strain (YK-1(T)).</title>
        <authorList>
            <person name="Han C."/>
            <person name="Kotsyurbenko O."/>
            <person name="Chertkov O."/>
            <person name="Held B."/>
            <person name="Lapidus A."/>
            <person name="Nolan M."/>
            <person name="Lucas S."/>
            <person name="Hammon N."/>
            <person name="Deshpande S."/>
            <person name="Cheng J.F."/>
            <person name="Tapia R."/>
            <person name="Goodwin L.A."/>
            <person name="Pitluck S."/>
            <person name="Liolios K."/>
            <person name="Pagani I."/>
            <person name="Ivanova N."/>
            <person name="Mavromatis K."/>
            <person name="Mikhailova N."/>
            <person name="Pati A."/>
            <person name="Chen A."/>
            <person name="Palaniappan K."/>
            <person name="Land M."/>
            <person name="Hauser L."/>
            <person name="Chang Y.J."/>
            <person name="Jeffries C.D."/>
            <person name="Brambilla E.M."/>
            <person name="Rohde M."/>
            <person name="Spring S."/>
            <person name="Sikorski J."/>
            <person name="Goker M."/>
            <person name="Woyke T."/>
            <person name="Bristow J."/>
            <person name="Eisen J.A."/>
            <person name="Markowitz V."/>
            <person name="Hugenholtz P."/>
            <person name="Kyrpides N.C."/>
            <person name="Klenk H.P."/>
            <person name="Detter J.C."/>
        </authorList>
    </citation>
    <scope>NUCLEOTIDE SEQUENCE [LARGE SCALE GENOMIC DNA]</scope>
    <source>
        <strain evidence="3">ATCC BAA-921 / DSM 16994 / JCM 11577 / YK-1</strain>
    </source>
</reference>
<dbReference type="RefSeq" id="WP_013461280.1">
    <property type="nucleotide sequence ID" value="NC_014762.1"/>
</dbReference>
<evidence type="ECO:0000313" key="2">
    <source>
        <dbReference type="EMBL" id="ADR35083.1"/>
    </source>
</evidence>
<evidence type="ECO:0000259" key="1">
    <source>
        <dbReference type="SMART" id="SM00507"/>
    </source>
</evidence>
<dbReference type="Pfam" id="PF01844">
    <property type="entry name" value="HNH"/>
    <property type="match status" value="1"/>
</dbReference>
<dbReference type="GO" id="GO:0003676">
    <property type="term" value="F:nucleic acid binding"/>
    <property type="evidence" value="ECO:0007669"/>
    <property type="project" value="InterPro"/>
</dbReference>
<dbReference type="GO" id="GO:0008270">
    <property type="term" value="F:zinc ion binding"/>
    <property type="evidence" value="ECO:0007669"/>
    <property type="project" value="InterPro"/>
</dbReference>
<dbReference type="Proteomes" id="UP000008721">
    <property type="component" value="Chromosome"/>
</dbReference>
<dbReference type="GO" id="GO:0004519">
    <property type="term" value="F:endonuclease activity"/>
    <property type="evidence" value="ECO:0007669"/>
    <property type="project" value="UniProtKB-KW"/>
</dbReference>
<dbReference type="Gene3D" id="1.10.30.50">
    <property type="match status" value="1"/>
</dbReference>
<sequence>MTFQDYLQSLPIKKSLSDVKHQILERLWQSDDSPFPKEWVASKELLQLTGQKYFDRRAREIKDKLGCDLETSYVEDLKDHAWRLNSKKLTIPINREYLTKTQKKALFEKHNFICAICGTPMKPGVRGLQADHKTPLSRGGTNELNNWQSICNVCNVGKRRACEKCVLDCNECSWAFPEIVGIATIVNIDHQLLDLLKRKSAEDGKQINHLIEEAIKAAYLK</sequence>
<gene>
    <name evidence="2" type="ordered locus">Sulku_2424</name>
</gene>
<dbReference type="OrthoDB" id="9802901at2"/>
<dbReference type="eggNOG" id="COG1403">
    <property type="taxonomic scope" value="Bacteria"/>
</dbReference>
<evidence type="ECO:0000313" key="3">
    <source>
        <dbReference type="Proteomes" id="UP000008721"/>
    </source>
</evidence>
<dbReference type="EMBL" id="CP002355">
    <property type="protein sequence ID" value="ADR35083.1"/>
    <property type="molecule type" value="Genomic_DNA"/>
</dbReference>
<protein>
    <submittedName>
        <fullName evidence="2">HNH endonuclease</fullName>
    </submittedName>
</protein>
<proteinExistence type="predicted"/>
<dbReference type="SMART" id="SM00507">
    <property type="entry name" value="HNHc"/>
    <property type="match status" value="1"/>
</dbReference>
<dbReference type="InterPro" id="IPR002711">
    <property type="entry name" value="HNH"/>
</dbReference>
<dbReference type="KEGG" id="sku:Sulku_2424"/>
<dbReference type="InterPro" id="IPR003615">
    <property type="entry name" value="HNH_nuc"/>
</dbReference>
<dbReference type="REBASE" id="29569">
    <property type="entry name" value="SkuORF2425P"/>
</dbReference>
<keyword evidence="2" id="KW-0540">Nuclease</keyword>